<proteinExistence type="predicted"/>
<name>A0A8K2A7D7_9CYAN</name>
<dbReference type="Proteomes" id="UP000607397">
    <property type="component" value="Unassembled WGS sequence"/>
</dbReference>
<dbReference type="RefSeq" id="WP_161824335.1">
    <property type="nucleotide sequence ID" value="NZ_WVIC01000007.1"/>
</dbReference>
<evidence type="ECO:0000313" key="1">
    <source>
        <dbReference type="EMBL" id="NCJ05855.1"/>
    </source>
</evidence>
<comment type="caution">
    <text evidence="1">The sequence shown here is derived from an EMBL/GenBank/DDBJ whole genome shotgun (WGS) entry which is preliminary data.</text>
</comment>
<dbReference type="AlphaFoldDB" id="A0A8K2A7D7"/>
<sequence length="98" mass="11147">MSLDYGVTRQPNLTLVSSHLPLAVYREVMAHLQQVAGVEAGLLPPQSSQFDYNQSQIGGLWIRYPQGDHFAGQSQVEQILEYYRCRYGAWQPWSTTIC</sequence>
<protein>
    <submittedName>
        <fullName evidence="1">Uncharacterized protein</fullName>
    </submittedName>
</protein>
<keyword evidence="2" id="KW-1185">Reference proteome</keyword>
<organism evidence="1 2">
    <name type="scientific">Petrachloros mirabilis ULC683</name>
    <dbReference type="NCBI Taxonomy" id="2781853"/>
    <lineage>
        <taxon>Bacteria</taxon>
        <taxon>Bacillati</taxon>
        <taxon>Cyanobacteriota</taxon>
        <taxon>Cyanophyceae</taxon>
        <taxon>Synechococcales</taxon>
        <taxon>Petrachlorosaceae</taxon>
        <taxon>Petrachloros</taxon>
        <taxon>Petrachloros mirabilis</taxon>
    </lineage>
</organism>
<accession>A0A8K2A7D7</accession>
<dbReference type="EMBL" id="WVIC01000007">
    <property type="protein sequence ID" value="NCJ05855.1"/>
    <property type="molecule type" value="Genomic_DNA"/>
</dbReference>
<gene>
    <name evidence="1" type="ORF">GS597_04885</name>
</gene>
<evidence type="ECO:0000313" key="2">
    <source>
        <dbReference type="Proteomes" id="UP000607397"/>
    </source>
</evidence>
<reference evidence="1" key="1">
    <citation type="submission" date="2019-12" db="EMBL/GenBank/DDBJ databases">
        <title>High-Quality draft genome sequences of three cyanobacteria isolated from the limestone walls of the Old Cathedral of Coimbra.</title>
        <authorList>
            <person name="Tiago I."/>
            <person name="Soares F."/>
            <person name="Portugal A."/>
        </authorList>
    </citation>
    <scope>NUCLEOTIDE SEQUENCE [LARGE SCALE GENOMIC DNA]</scope>
    <source>
        <strain evidence="1">C</strain>
    </source>
</reference>